<dbReference type="NCBIfam" id="TIGR01877">
    <property type="entry name" value="cas_cas6"/>
    <property type="match status" value="1"/>
</dbReference>
<evidence type="ECO:0000256" key="1">
    <source>
        <dbReference type="ARBA" id="ARBA00005937"/>
    </source>
</evidence>
<protein>
    <submittedName>
        <fullName evidence="5">Putative CRISPR-associated endoribonuclease Cas6</fullName>
    </submittedName>
</protein>
<dbReference type="PANTHER" id="PTHR36984:SF1">
    <property type="entry name" value="CRISPR-ASSOCIATED ENDORIBONUCLEASE CAS6 1"/>
    <property type="match status" value="1"/>
</dbReference>
<evidence type="ECO:0000256" key="2">
    <source>
        <dbReference type="ARBA" id="ARBA00022884"/>
    </source>
</evidence>
<dbReference type="CDD" id="cd21140">
    <property type="entry name" value="Cas6_I-like"/>
    <property type="match status" value="1"/>
</dbReference>
<keyword evidence="3" id="KW-0051">Antiviral defense</keyword>
<proteinExistence type="inferred from homology"/>
<feature type="domain" description="CRISPR associated protein Cas6 C-terminal" evidence="4">
    <location>
        <begin position="115"/>
        <end position="255"/>
    </location>
</feature>
<evidence type="ECO:0000313" key="6">
    <source>
        <dbReference type="Proteomes" id="UP000027093"/>
    </source>
</evidence>
<dbReference type="InterPro" id="IPR010156">
    <property type="entry name" value="CRISPR-assoc_prot_Cas6"/>
</dbReference>
<gene>
    <name evidence="5" type="primary">cas6-1</name>
    <name evidence="5" type="ORF">NVIE_025730</name>
</gene>
<evidence type="ECO:0000259" key="4">
    <source>
        <dbReference type="Pfam" id="PF01881"/>
    </source>
</evidence>
<keyword evidence="6" id="KW-1185">Reference proteome</keyword>
<dbReference type="EMBL" id="CP007536">
    <property type="protein sequence ID" value="AIC16843.1"/>
    <property type="molecule type" value="Genomic_DNA"/>
</dbReference>
<reference evidence="5 6" key="1">
    <citation type="journal article" date="2014" name="Int. J. Syst. Evol. Microbiol.">
        <title>Nitrososphaera viennensis gen. nov., sp. nov., an aerobic and mesophilic, ammonia-oxidizing archaeon from soil and a member of the archaeal phylum Thaumarchaeota.</title>
        <authorList>
            <person name="Stieglmeier M."/>
            <person name="Klingl A."/>
            <person name="Alves R.J."/>
            <person name="Rittmann S.K."/>
            <person name="Melcher M."/>
            <person name="Leisch N."/>
            <person name="Schleper C."/>
        </authorList>
    </citation>
    <scope>NUCLEOTIDE SEQUENCE [LARGE SCALE GENOMIC DNA]</scope>
    <source>
        <strain evidence="5">EN76</strain>
    </source>
</reference>
<dbReference type="InterPro" id="IPR045747">
    <property type="entry name" value="CRISPR-assoc_prot_Cas6_N_sf"/>
</dbReference>
<dbReference type="GO" id="GO:0016788">
    <property type="term" value="F:hydrolase activity, acting on ester bonds"/>
    <property type="evidence" value="ECO:0007669"/>
    <property type="project" value="InterPro"/>
</dbReference>
<dbReference type="GO" id="GO:0003723">
    <property type="term" value="F:RNA binding"/>
    <property type="evidence" value="ECO:0007669"/>
    <property type="project" value="UniProtKB-KW"/>
</dbReference>
<dbReference type="PANTHER" id="PTHR36984">
    <property type="entry name" value="CRISPR-ASSOCIATED ENDORIBONUCLEASE CAS6 1"/>
    <property type="match status" value="1"/>
</dbReference>
<dbReference type="GO" id="GO:0051607">
    <property type="term" value="P:defense response to virus"/>
    <property type="evidence" value="ECO:0007669"/>
    <property type="project" value="UniProtKB-KW"/>
</dbReference>
<dbReference type="KEGG" id="nvn:NVIE_025730"/>
<dbReference type="Gene3D" id="3.30.70.1900">
    <property type="match status" value="1"/>
</dbReference>
<dbReference type="Pfam" id="PF01881">
    <property type="entry name" value="Cas_Cas6_C"/>
    <property type="match status" value="1"/>
</dbReference>
<evidence type="ECO:0000256" key="3">
    <source>
        <dbReference type="ARBA" id="ARBA00023118"/>
    </source>
</evidence>
<dbReference type="AlphaFoldDB" id="A0A060HMX5"/>
<accession>A0A060HMX5</accession>
<keyword evidence="2" id="KW-0694">RNA-binding</keyword>
<name>A0A060HMX5_9ARCH</name>
<dbReference type="HOGENOM" id="CLU_089858_1_0_2"/>
<dbReference type="Gene3D" id="3.30.70.1890">
    <property type="match status" value="1"/>
</dbReference>
<dbReference type="InterPro" id="IPR049435">
    <property type="entry name" value="Cas_Cas6_C"/>
</dbReference>
<dbReference type="Proteomes" id="UP000027093">
    <property type="component" value="Chromosome"/>
</dbReference>
<organism evidence="5 6">
    <name type="scientific">Nitrososphaera viennensis EN76</name>
    <dbReference type="NCBI Taxonomy" id="926571"/>
    <lineage>
        <taxon>Archaea</taxon>
        <taxon>Nitrososphaerota</taxon>
        <taxon>Nitrososphaeria</taxon>
        <taxon>Nitrososphaerales</taxon>
        <taxon>Nitrososphaeraceae</taxon>
        <taxon>Nitrososphaera</taxon>
    </lineage>
</organism>
<comment type="similarity">
    <text evidence="1">Belongs to the CRISPR-associated protein Cas6/Cse3/CasE family.</text>
</comment>
<dbReference type="STRING" id="926571.NVIE_025730"/>
<sequence length="256" mass="29409">MRLLIRLRCVEDGPYEMQYHYHLQGFIYSLLKGSKYDYVHDKEGYKFFCFSNVFPAYDLKKGDIRTLVVSSPSAGFVSHLRDALRPVDGVKLGCMRFQIDYARELDVKLPDAPFTIITGTPIVMRIPREMYRAQGVEPKGQYEYVYWRSDHPIDLIMSQLEANLAKKYAQYFGLAAAPGHPESGSRHLLPVGLFQKFKFKKQISTRVLMKGSDHVVIGTVWEFEFGRDANRDMVRFALDAGLGERNSLGFGFLNVR</sequence>
<evidence type="ECO:0000313" key="5">
    <source>
        <dbReference type="EMBL" id="AIC16843.1"/>
    </source>
</evidence>